<feature type="domain" description="HTH luxR-type" evidence="5">
    <location>
        <begin position="1"/>
        <end position="63"/>
    </location>
</feature>
<keyword evidence="4" id="KW-0812">Transmembrane</keyword>
<evidence type="ECO:0000313" key="6">
    <source>
        <dbReference type="EMBL" id="PFG74408.1"/>
    </source>
</evidence>
<gene>
    <name evidence="6" type="ORF">A9A59_1632</name>
</gene>
<evidence type="ECO:0000256" key="1">
    <source>
        <dbReference type="ARBA" id="ARBA00023015"/>
    </source>
</evidence>
<protein>
    <submittedName>
        <fullName evidence="6">Regulatory LuxR family protein</fullName>
    </submittedName>
</protein>
<keyword evidence="7" id="KW-1185">Reference proteome</keyword>
<dbReference type="AlphaFoldDB" id="A0A2A9HF51"/>
<dbReference type="InterPro" id="IPR036388">
    <property type="entry name" value="WH-like_DNA-bd_sf"/>
</dbReference>
<organism evidence="6 7">
    <name type="scientific">Tepidiforma thermophila (strain KCTC 52669 / CGMCC 1.13589 / G233)</name>
    <dbReference type="NCBI Taxonomy" id="2761530"/>
    <lineage>
        <taxon>Bacteria</taxon>
        <taxon>Bacillati</taxon>
        <taxon>Chloroflexota</taxon>
        <taxon>Tepidiformia</taxon>
        <taxon>Tepidiformales</taxon>
        <taxon>Tepidiformaceae</taxon>
        <taxon>Tepidiforma</taxon>
    </lineage>
</organism>
<dbReference type="GO" id="GO:0003677">
    <property type="term" value="F:DNA binding"/>
    <property type="evidence" value="ECO:0007669"/>
    <property type="project" value="UniProtKB-KW"/>
</dbReference>
<dbReference type="PANTHER" id="PTHR44688:SF16">
    <property type="entry name" value="DNA-BINDING TRANSCRIPTIONAL ACTIVATOR DEVR_DOSR"/>
    <property type="match status" value="1"/>
</dbReference>
<feature type="transmembrane region" description="Helical" evidence="4">
    <location>
        <begin position="102"/>
        <end position="123"/>
    </location>
</feature>
<dbReference type="PRINTS" id="PR00038">
    <property type="entry name" value="HTHLUXR"/>
</dbReference>
<dbReference type="CDD" id="cd06170">
    <property type="entry name" value="LuxR_C_like"/>
    <property type="match status" value="1"/>
</dbReference>
<keyword evidence="4" id="KW-1133">Transmembrane helix</keyword>
<dbReference type="SMART" id="SM00421">
    <property type="entry name" value="HTH_LUXR"/>
    <property type="match status" value="1"/>
</dbReference>
<accession>A0A2A9HF51</accession>
<dbReference type="Pfam" id="PF00196">
    <property type="entry name" value="GerE"/>
    <property type="match status" value="1"/>
</dbReference>
<evidence type="ECO:0000256" key="3">
    <source>
        <dbReference type="ARBA" id="ARBA00023163"/>
    </source>
</evidence>
<evidence type="ECO:0000313" key="7">
    <source>
        <dbReference type="Proteomes" id="UP000223071"/>
    </source>
</evidence>
<dbReference type="InterPro" id="IPR016032">
    <property type="entry name" value="Sig_transdc_resp-reg_C-effctor"/>
</dbReference>
<dbReference type="GO" id="GO:0006355">
    <property type="term" value="P:regulation of DNA-templated transcription"/>
    <property type="evidence" value="ECO:0007669"/>
    <property type="project" value="InterPro"/>
</dbReference>
<dbReference type="PANTHER" id="PTHR44688">
    <property type="entry name" value="DNA-BINDING TRANSCRIPTIONAL ACTIVATOR DEVR_DOSR"/>
    <property type="match status" value="1"/>
</dbReference>
<keyword evidence="2" id="KW-0238">DNA-binding</keyword>
<evidence type="ECO:0000256" key="2">
    <source>
        <dbReference type="ARBA" id="ARBA00023125"/>
    </source>
</evidence>
<comment type="caution">
    <text evidence="6">The sequence shown here is derived from an EMBL/GenBank/DDBJ whole genome shotgun (WGS) entry which is preliminary data.</text>
</comment>
<dbReference type="SUPFAM" id="SSF46894">
    <property type="entry name" value="C-terminal effector domain of the bipartite response regulators"/>
    <property type="match status" value="1"/>
</dbReference>
<dbReference type="InterPro" id="IPR000792">
    <property type="entry name" value="Tscrpt_reg_LuxR_C"/>
</dbReference>
<keyword evidence="4" id="KW-0472">Membrane</keyword>
<dbReference type="Gene3D" id="1.10.10.10">
    <property type="entry name" value="Winged helix-like DNA-binding domain superfamily/Winged helix DNA-binding domain"/>
    <property type="match status" value="1"/>
</dbReference>
<dbReference type="EMBL" id="PDJQ01000001">
    <property type="protein sequence ID" value="PFG74408.1"/>
    <property type="molecule type" value="Genomic_DNA"/>
</dbReference>
<keyword evidence="1" id="KW-0805">Transcription regulation</keyword>
<sequence length="515" mass="55130">MERKLTAREEQIVRLIAAGKTRKETARELGISPHTVRTHLQRTYSRLGVRSNVELANWLAKQDDGVLPGQEYDNDRTSRQHGPRLPWRAMDIARVLRERRTMFLLGTAAAAAIALLVAVSGGGEEPAGGVLPELDVRQSAVAEDAGVTIAARRSHFSGTATVLELEARLEGTETAARLAIEPTGISWSGGPLPDGYGWWSAPAGSPGILRLTPAVPGQEASLEIRRITVFSAEASTPEVRNGTWKLALDLPADLPKRVRTEYLRGASVTDGGVTVTLEGAVRSTSGTLITVRIQAAGPVSHVGEPTMVVDGKVLYGALAATREEGTLLTYTFPPTPFGGGVEVRFGPFEAHGTAELASGSVTIDLGAVLRRANVTAPLSPRETIPIPPTDVLRRDGRDLTPRWVGFSWGMTENSGPGGPTRTHYRYLVLAFEGILEDPVGPRAEWTAVTAAGKPMQAGGWGTGYSKDATGTICCPRTEITLTYDDFNDLLGPVTITYRGAAAPIIRGDWRLKLEP</sequence>
<reference evidence="6 7" key="1">
    <citation type="submission" date="2017-09" db="EMBL/GenBank/DDBJ databases">
        <title>Sequencing the genomes of two abundant thermophiles in Great Basin hot springs: Thermocrinis jamiesonii and novel Chloroflexi Thermoflexus hugenholtzii.</title>
        <authorList>
            <person name="Hedlund B."/>
        </authorList>
    </citation>
    <scope>NUCLEOTIDE SEQUENCE [LARGE SCALE GENOMIC DNA]</scope>
    <source>
        <strain evidence="6 7">G233</strain>
    </source>
</reference>
<dbReference type="PROSITE" id="PS50043">
    <property type="entry name" value="HTH_LUXR_2"/>
    <property type="match status" value="1"/>
</dbReference>
<dbReference type="Proteomes" id="UP000223071">
    <property type="component" value="Unassembled WGS sequence"/>
</dbReference>
<evidence type="ECO:0000256" key="4">
    <source>
        <dbReference type="SAM" id="Phobius"/>
    </source>
</evidence>
<keyword evidence="3" id="KW-0804">Transcription</keyword>
<proteinExistence type="predicted"/>
<evidence type="ECO:0000259" key="5">
    <source>
        <dbReference type="PROSITE" id="PS50043"/>
    </source>
</evidence>
<name>A0A2A9HF51_TEPT2</name>
<dbReference type="RefSeq" id="WP_098503798.1">
    <property type="nucleotide sequence ID" value="NZ_PDJQ01000001.1"/>
</dbReference>